<dbReference type="Proteomes" id="UP001315967">
    <property type="component" value="Chromosome"/>
</dbReference>
<dbReference type="GO" id="GO:0004519">
    <property type="term" value="F:endonuclease activity"/>
    <property type="evidence" value="ECO:0007669"/>
    <property type="project" value="UniProtKB-KW"/>
</dbReference>
<keyword evidence="5 10" id="KW-0460">Magnesium</keyword>
<evidence type="ECO:0000256" key="7">
    <source>
        <dbReference type="ARBA" id="ARBA00023125"/>
    </source>
</evidence>
<evidence type="ECO:0000256" key="4">
    <source>
        <dbReference type="ARBA" id="ARBA00022801"/>
    </source>
</evidence>
<evidence type="ECO:0000256" key="9">
    <source>
        <dbReference type="ARBA" id="ARBA00038592"/>
    </source>
</evidence>
<comment type="similarity">
    <text evidence="10">Belongs to the CRISPR-associated endonuclease Cas1 family.</text>
</comment>
<dbReference type="RefSeq" id="WP_313792268.1">
    <property type="nucleotide sequence ID" value="NZ_CP102453.1"/>
</dbReference>
<dbReference type="InterPro" id="IPR042211">
    <property type="entry name" value="CRISPR-assoc_Cas1_N"/>
</dbReference>
<dbReference type="Gene3D" id="3.100.10.20">
    <property type="entry name" value="CRISPR-associated endonuclease Cas1, N-terminal domain"/>
    <property type="match status" value="1"/>
</dbReference>
<keyword evidence="4 10" id="KW-0378">Hydrolase</keyword>
<dbReference type="InterPro" id="IPR050646">
    <property type="entry name" value="Cas1"/>
</dbReference>
<evidence type="ECO:0000256" key="6">
    <source>
        <dbReference type="ARBA" id="ARBA00023118"/>
    </source>
</evidence>
<keyword evidence="12" id="KW-1185">Reference proteome</keyword>
<feature type="binding site" evidence="10">
    <location>
        <position position="249"/>
    </location>
    <ligand>
        <name>Mn(2+)</name>
        <dbReference type="ChEBI" id="CHEBI:29035"/>
    </ligand>
</feature>
<evidence type="ECO:0000256" key="8">
    <source>
        <dbReference type="ARBA" id="ARBA00023211"/>
    </source>
</evidence>
<evidence type="ECO:0000256" key="1">
    <source>
        <dbReference type="ARBA" id="ARBA00022722"/>
    </source>
</evidence>
<name>A0ABY5P241_9LACT</name>
<reference evidence="11 12" key="1">
    <citation type="submission" date="2022-08" db="EMBL/GenBank/DDBJ databases">
        <title>Aerococcaceae sp. nov isolated from spoiled eye mask.</title>
        <authorList>
            <person name="Zhou G."/>
            <person name="Xie X.-B."/>
            <person name="Shi Q.-S."/>
            <person name="Wang Y.-S."/>
            <person name="Wen X."/>
            <person name="Peng H."/>
            <person name="Yang X.-J."/>
            <person name="Tao H.-B."/>
            <person name="Huang X.-M."/>
        </authorList>
    </citation>
    <scope>NUCLEOTIDE SEQUENCE [LARGE SCALE GENOMIC DNA]</scope>
    <source>
        <strain evidence="12">DM20194951</strain>
    </source>
</reference>
<comment type="function">
    <text evidence="10">CRISPR (clustered regularly interspaced short palindromic repeat), is an adaptive immune system that provides protection against mobile genetic elements (viruses, transposable elements and conjugative plasmids). CRISPR clusters contain spacers, sequences complementary to antecedent mobile elements, and target invading nucleic acids. CRISPR clusters are transcribed and processed into CRISPR RNA (crRNA). Acts as a dsDNA endonuclease. Involved in the integration of spacer DNA into the CRISPR cassette.</text>
</comment>
<evidence type="ECO:0000256" key="5">
    <source>
        <dbReference type="ARBA" id="ARBA00022842"/>
    </source>
</evidence>
<comment type="subunit">
    <text evidence="9 10">Homodimer, forms a heterotetramer with a Cas2 homodimer.</text>
</comment>
<keyword evidence="1 10" id="KW-0540">Nuclease</keyword>
<feature type="binding site" evidence="10">
    <location>
        <position position="234"/>
    </location>
    <ligand>
        <name>Mn(2+)</name>
        <dbReference type="ChEBI" id="CHEBI:29035"/>
    </ligand>
</feature>
<dbReference type="Pfam" id="PF01867">
    <property type="entry name" value="Cas_Cas1"/>
    <property type="match status" value="1"/>
</dbReference>
<evidence type="ECO:0000256" key="3">
    <source>
        <dbReference type="ARBA" id="ARBA00022759"/>
    </source>
</evidence>
<dbReference type="HAMAP" id="MF_01470">
    <property type="entry name" value="Cas1"/>
    <property type="match status" value="1"/>
</dbReference>
<sequence length="343" mass="39589">MRKLLNTLFVTQPDSYLALENDNVILLQDDSVVGRVPLLNIESIVTFGYRGVSPSLMGKCVDNNISVTFLTSSGRFKARVIGSSRGNVTLRKEQYRISDDEKKSCEIARNMIIAKVNNNRWIIERMTREHPLRISLEKFKNSSRTLKEISNQINVVDDLESLRGWEGQAALNYFGLFDEMILQQEKDFHFNNRNRRPPRDPVNAMLSLAYTLLMHDMTAALETVGLDAYVGFLHRDRPGRASLALDMIEELRGVYADRFVLSLINLKIVSKKHFHFKENGAVLLTDDGRKIFLNQWHKKKNELITHPYLKEKISWGLVPYSQALLLSRFIRGDLDTYPPFLWK</sequence>
<keyword evidence="7 10" id="KW-0238">DNA-binding</keyword>
<feature type="binding site" evidence="10">
    <location>
        <position position="166"/>
    </location>
    <ligand>
        <name>Mn(2+)</name>
        <dbReference type="ChEBI" id="CHEBI:29035"/>
    </ligand>
</feature>
<dbReference type="PANTHER" id="PTHR34353">
    <property type="entry name" value="CRISPR-ASSOCIATED ENDONUCLEASE CAS1 1"/>
    <property type="match status" value="1"/>
</dbReference>
<dbReference type="InterPro" id="IPR042206">
    <property type="entry name" value="CRISPR-assoc_Cas1_C"/>
</dbReference>
<evidence type="ECO:0000256" key="2">
    <source>
        <dbReference type="ARBA" id="ARBA00022723"/>
    </source>
</evidence>
<proteinExistence type="inferred from homology"/>
<evidence type="ECO:0000313" key="12">
    <source>
        <dbReference type="Proteomes" id="UP001315967"/>
    </source>
</evidence>
<keyword evidence="6 10" id="KW-0051">Antiviral defense</keyword>
<evidence type="ECO:0000256" key="10">
    <source>
        <dbReference type="HAMAP-Rule" id="MF_01470"/>
    </source>
</evidence>
<evidence type="ECO:0000313" key="11">
    <source>
        <dbReference type="EMBL" id="UUX32769.1"/>
    </source>
</evidence>
<organism evidence="11 12">
    <name type="scientific">Fundicoccus culcitae</name>
    <dbReference type="NCBI Taxonomy" id="2969821"/>
    <lineage>
        <taxon>Bacteria</taxon>
        <taxon>Bacillati</taxon>
        <taxon>Bacillota</taxon>
        <taxon>Bacilli</taxon>
        <taxon>Lactobacillales</taxon>
        <taxon>Aerococcaceae</taxon>
        <taxon>Fundicoccus</taxon>
    </lineage>
</organism>
<dbReference type="InterPro" id="IPR019856">
    <property type="entry name" value="CRISPR-assoc_Cas1_DVULG"/>
</dbReference>
<protein>
    <recommendedName>
        <fullName evidence="10">CRISPR-associated endonuclease Cas1</fullName>
        <ecNumber evidence="10">3.1.-.-</ecNumber>
    </recommendedName>
</protein>
<dbReference type="NCBIfam" id="TIGR03640">
    <property type="entry name" value="cas1_DVULG"/>
    <property type="match status" value="1"/>
</dbReference>
<dbReference type="Gene3D" id="1.20.120.920">
    <property type="entry name" value="CRISPR-associated endonuclease Cas1, C-terminal domain"/>
    <property type="match status" value="1"/>
</dbReference>
<dbReference type="InterPro" id="IPR002729">
    <property type="entry name" value="CRISPR-assoc_Cas1"/>
</dbReference>
<keyword evidence="8 10" id="KW-0464">Manganese</keyword>
<dbReference type="NCBIfam" id="TIGR00287">
    <property type="entry name" value="cas1"/>
    <property type="match status" value="1"/>
</dbReference>
<dbReference type="PANTHER" id="PTHR34353:SF2">
    <property type="entry name" value="CRISPR-ASSOCIATED ENDONUCLEASE CAS1 1"/>
    <property type="match status" value="1"/>
</dbReference>
<dbReference type="EMBL" id="CP102453">
    <property type="protein sequence ID" value="UUX32769.1"/>
    <property type="molecule type" value="Genomic_DNA"/>
</dbReference>
<accession>A0ABY5P241</accession>
<keyword evidence="3 10" id="KW-0255">Endonuclease</keyword>
<comment type="cofactor">
    <cofactor evidence="10">
        <name>Mg(2+)</name>
        <dbReference type="ChEBI" id="CHEBI:18420"/>
    </cofactor>
    <cofactor evidence="10">
        <name>Mn(2+)</name>
        <dbReference type="ChEBI" id="CHEBI:29035"/>
    </cofactor>
</comment>
<dbReference type="CDD" id="cd09721">
    <property type="entry name" value="Cas1_I-C"/>
    <property type="match status" value="1"/>
</dbReference>
<dbReference type="EC" id="3.1.-.-" evidence="10"/>
<keyword evidence="2 10" id="KW-0479">Metal-binding</keyword>
<gene>
    <name evidence="11" type="primary">cas1c</name>
    <name evidence="10" type="synonym">cas1</name>
    <name evidence="11" type="ORF">NRE15_07505</name>
</gene>